<dbReference type="Proteomes" id="UP001153269">
    <property type="component" value="Unassembled WGS sequence"/>
</dbReference>
<protein>
    <submittedName>
        <fullName evidence="1">Uncharacterized protein</fullName>
    </submittedName>
</protein>
<proteinExistence type="predicted"/>
<sequence>MWVICMKGYPQPSSSSSSFFLLSSSSSSFSCLHSGSASNCLRSTASTPLCELDHQCFRVKRLFSFQLHSDLTHLLHQLDPLRGSSSLRLQCITAAGPSAEPGR</sequence>
<dbReference type="EMBL" id="CADEAL010002035">
    <property type="protein sequence ID" value="CAB1437503.1"/>
    <property type="molecule type" value="Genomic_DNA"/>
</dbReference>
<comment type="caution">
    <text evidence="1">The sequence shown here is derived from an EMBL/GenBank/DDBJ whole genome shotgun (WGS) entry which is preliminary data.</text>
</comment>
<gene>
    <name evidence="1" type="ORF">PLEPLA_LOCUS25472</name>
</gene>
<dbReference type="PROSITE" id="PS51257">
    <property type="entry name" value="PROKAR_LIPOPROTEIN"/>
    <property type="match status" value="1"/>
</dbReference>
<keyword evidence="2" id="KW-1185">Reference proteome</keyword>
<evidence type="ECO:0000313" key="2">
    <source>
        <dbReference type="Proteomes" id="UP001153269"/>
    </source>
</evidence>
<dbReference type="AlphaFoldDB" id="A0A9N7YU07"/>
<organism evidence="1 2">
    <name type="scientific">Pleuronectes platessa</name>
    <name type="common">European plaice</name>
    <dbReference type="NCBI Taxonomy" id="8262"/>
    <lineage>
        <taxon>Eukaryota</taxon>
        <taxon>Metazoa</taxon>
        <taxon>Chordata</taxon>
        <taxon>Craniata</taxon>
        <taxon>Vertebrata</taxon>
        <taxon>Euteleostomi</taxon>
        <taxon>Actinopterygii</taxon>
        <taxon>Neopterygii</taxon>
        <taxon>Teleostei</taxon>
        <taxon>Neoteleostei</taxon>
        <taxon>Acanthomorphata</taxon>
        <taxon>Carangaria</taxon>
        <taxon>Pleuronectiformes</taxon>
        <taxon>Pleuronectoidei</taxon>
        <taxon>Pleuronectidae</taxon>
        <taxon>Pleuronectes</taxon>
    </lineage>
</organism>
<evidence type="ECO:0000313" key="1">
    <source>
        <dbReference type="EMBL" id="CAB1437503.1"/>
    </source>
</evidence>
<reference evidence="1" key="1">
    <citation type="submission" date="2020-03" db="EMBL/GenBank/DDBJ databases">
        <authorList>
            <person name="Weist P."/>
        </authorList>
    </citation>
    <scope>NUCLEOTIDE SEQUENCE</scope>
</reference>
<accession>A0A9N7YU07</accession>
<name>A0A9N7YU07_PLEPL</name>